<dbReference type="OrthoDB" id="9803916at2"/>
<dbReference type="PANTHER" id="PTHR11203:SF49">
    <property type="entry name" value="BLL1145 PROTEIN"/>
    <property type="match status" value="1"/>
</dbReference>
<dbReference type="Gene3D" id="3.60.15.10">
    <property type="entry name" value="Ribonuclease Z/Hydroxyacylglutathione hydrolase-like"/>
    <property type="match status" value="1"/>
</dbReference>
<accession>A0A2W0ETD1</accession>
<dbReference type="GO" id="GO:0016874">
    <property type="term" value="F:ligase activity"/>
    <property type="evidence" value="ECO:0007669"/>
    <property type="project" value="UniProtKB-KW"/>
</dbReference>
<dbReference type="AlphaFoldDB" id="A0A2W0ETD1"/>
<comment type="caution">
    <text evidence="1">The sequence shown here is derived from an EMBL/GenBank/DDBJ whole genome shotgun (WGS) entry which is preliminary data.</text>
</comment>
<organism evidence="1 2">
    <name type="scientific">Pseudomonas jessenii</name>
    <dbReference type="NCBI Taxonomy" id="77298"/>
    <lineage>
        <taxon>Bacteria</taxon>
        <taxon>Pseudomonadati</taxon>
        <taxon>Pseudomonadota</taxon>
        <taxon>Gammaproteobacteria</taxon>
        <taxon>Pseudomonadales</taxon>
        <taxon>Pseudomonadaceae</taxon>
        <taxon>Pseudomonas</taxon>
    </lineage>
</organism>
<dbReference type="Proteomes" id="UP000247437">
    <property type="component" value="Unassembled WGS sequence"/>
</dbReference>
<keyword evidence="1" id="KW-0436">Ligase</keyword>
<reference evidence="1 2" key="1">
    <citation type="journal article" date="2018" name="Appl. Microbiol. Biotechnol.">
        <title>Characterization of the caprolactam degradation pathway in Pseudomonas jessenii using mass spectrometry-based proteomics.</title>
        <authorList>
            <person name="Otzen M."/>
            <person name="Palacio C."/>
            <person name="Janssen D.B."/>
        </authorList>
    </citation>
    <scope>NUCLEOTIDE SEQUENCE [LARGE SCALE GENOMIC DNA]</scope>
    <source>
        <strain evidence="1 2">GO3</strain>
    </source>
</reference>
<evidence type="ECO:0000313" key="1">
    <source>
        <dbReference type="EMBL" id="PYY71187.1"/>
    </source>
</evidence>
<dbReference type="InterPro" id="IPR026360">
    <property type="entry name" value="Xnuc_lig_assoc"/>
</dbReference>
<dbReference type="SUPFAM" id="SSF56281">
    <property type="entry name" value="Metallo-hydrolase/oxidoreductase"/>
    <property type="match status" value="1"/>
</dbReference>
<dbReference type="RefSeq" id="WP_110658612.1">
    <property type="nucleotide sequence ID" value="NZ_PDLL01000057.1"/>
</dbReference>
<sequence>MDLVISRPEGLYCPAGDFYIDPWRPVERAVITHAHGDHARVGNQHYLAAAPGETILRARLGQDINLQTLRYGERLLHQGVFLSFHPAGHVLGSAQIRLEYGGEVWVASGDYKIEPDGTCAPFEPVRCDTFITESTFGLPIYRWQPQAQVFAEINQWWQANSAVEKTSVLFCYSLGKAQRILHGIDARIGPLLVHGAMEPINRIYREAGVYLPPTINAAEIKKNDPMMRKALVLAPPSAANSSWMHRVGDYSDGFASGWMRVRGTRRRRGVDRGFVLSDHADWPGLLWAIEQSGAQRIMVTHGSAGTLVRYLREQGLDAMAFDTQFGHDEEDVVIAAVEPAEMLP</sequence>
<dbReference type="PANTHER" id="PTHR11203">
    <property type="entry name" value="CLEAVAGE AND POLYADENYLATION SPECIFICITY FACTOR FAMILY MEMBER"/>
    <property type="match status" value="1"/>
</dbReference>
<dbReference type="InterPro" id="IPR050698">
    <property type="entry name" value="MBL"/>
</dbReference>
<protein>
    <submittedName>
        <fullName evidence="1">DNA ligase-associated DEXH box helicase</fullName>
    </submittedName>
</protein>
<evidence type="ECO:0000313" key="2">
    <source>
        <dbReference type="Proteomes" id="UP000247437"/>
    </source>
</evidence>
<dbReference type="GO" id="GO:0004521">
    <property type="term" value="F:RNA endonuclease activity"/>
    <property type="evidence" value="ECO:0007669"/>
    <property type="project" value="TreeGrafter"/>
</dbReference>
<name>A0A2W0ETD1_PSEJE</name>
<gene>
    <name evidence="1" type="ORF">CRX42_07540</name>
</gene>
<dbReference type="InterPro" id="IPR036866">
    <property type="entry name" value="RibonucZ/Hydroxyglut_hydro"/>
</dbReference>
<proteinExistence type="predicted"/>
<dbReference type="NCBIfam" id="TIGR04122">
    <property type="entry name" value="Xnuc_lig_assoc"/>
    <property type="match status" value="1"/>
</dbReference>
<dbReference type="EMBL" id="PDLL01000057">
    <property type="protein sequence ID" value="PYY71187.1"/>
    <property type="molecule type" value="Genomic_DNA"/>
</dbReference>